<evidence type="ECO:0000256" key="1">
    <source>
        <dbReference type="SAM" id="Phobius"/>
    </source>
</evidence>
<keyword evidence="1" id="KW-0812">Transmembrane</keyword>
<organism evidence="2">
    <name type="scientific">Thermogemmatispora argillosa</name>
    <dbReference type="NCBI Taxonomy" id="2045280"/>
    <lineage>
        <taxon>Bacteria</taxon>
        <taxon>Bacillati</taxon>
        <taxon>Chloroflexota</taxon>
        <taxon>Ktedonobacteria</taxon>
        <taxon>Thermogemmatisporales</taxon>
        <taxon>Thermogemmatisporaceae</taxon>
        <taxon>Thermogemmatispora</taxon>
    </lineage>
</organism>
<feature type="transmembrane region" description="Helical" evidence="1">
    <location>
        <begin position="20"/>
        <end position="39"/>
    </location>
</feature>
<name>A0A455SZF7_9CHLR</name>
<dbReference type="EMBL" id="AP019377">
    <property type="protein sequence ID" value="BBH92469.1"/>
    <property type="molecule type" value="Genomic_DNA"/>
</dbReference>
<feature type="transmembrane region" description="Helical" evidence="1">
    <location>
        <begin position="77"/>
        <end position="96"/>
    </location>
</feature>
<accession>A0A455SZF7</accession>
<protein>
    <submittedName>
        <fullName evidence="2">Uncharacterized protein</fullName>
    </submittedName>
</protein>
<keyword evidence="1" id="KW-0472">Membrane</keyword>
<dbReference type="AlphaFoldDB" id="A0A455SZF7"/>
<keyword evidence="1" id="KW-1133">Transmembrane helix</keyword>
<proteinExistence type="predicted"/>
<sequence length="99" mass="10570">MVLFGLNSALLLLQRVGTVPAIFLSLAGTAFYLASIFTLRDAQGRFFGQRASAGLPPFCLLLVSGLAWLTGPPSGRFAQLFEALTLLVLSVAPFLAERL</sequence>
<feature type="transmembrane region" description="Helical" evidence="1">
    <location>
        <begin position="51"/>
        <end position="71"/>
    </location>
</feature>
<gene>
    <name evidence="2" type="ORF">KTA_06680</name>
</gene>
<evidence type="ECO:0000313" key="2">
    <source>
        <dbReference type="EMBL" id="BBH92469.1"/>
    </source>
</evidence>
<reference evidence="2" key="1">
    <citation type="submission" date="2018-12" db="EMBL/GenBank/DDBJ databases">
        <title>Novel natural products biosynthetic potential of the class Ktedonobacteria.</title>
        <authorList>
            <person name="Zheng Y."/>
            <person name="Saitou A."/>
            <person name="Wang C.M."/>
            <person name="Toyoda A."/>
            <person name="Minakuchi Y."/>
            <person name="Sekiguchi Y."/>
            <person name="Ueda K."/>
            <person name="Takano H."/>
            <person name="Sakai Y."/>
            <person name="Yokota A."/>
            <person name="Yabe S."/>
        </authorList>
    </citation>
    <scope>NUCLEOTIDE SEQUENCE</scope>
    <source>
        <strain evidence="2">A3-2</strain>
    </source>
</reference>